<organism evidence="13 14">
    <name type="scientific">Buchnera aphidicola</name>
    <name type="common">Aphis gossypii</name>
    <dbReference type="NCBI Taxonomy" id="98785"/>
    <lineage>
        <taxon>Bacteria</taxon>
        <taxon>Pseudomonadati</taxon>
        <taxon>Pseudomonadota</taxon>
        <taxon>Gammaproteobacteria</taxon>
        <taxon>Enterobacterales</taxon>
        <taxon>Erwiniaceae</taxon>
        <taxon>Buchnera</taxon>
    </lineage>
</organism>
<comment type="catalytic activity">
    <reaction evidence="9 11">
        <text>apo-[ACP] + CoA = holo-[ACP] + adenosine 3',5'-bisphosphate + H(+)</text>
        <dbReference type="Rhea" id="RHEA:12068"/>
        <dbReference type="Rhea" id="RHEA-COMP:9685"/>
        <dbReference type="Rhea" id="RHEA-COMP:9690"/>
        <dbReference type="ChEBI" id="CHEBI:15378"/>
        <dbReference type="ChEBI" id="CHEBI:29999"/>
        <dbReference type="ChEBI" id="CHEBI:57287"/>
        <dbReference type="ChEBI" id="CHEBI:58343"/>
        <dbReference type="ChEBI" id="CHEBI:64479"/>
        <dbReference type="EC" id="2.7.8.7"/>
    </reaction>
</comment>
<evidence type="ECO:0000313" key="13">
    <source>
        <dbReference type="EMBL" id="QFQ32091.1"/>
    </source>
</evidence>
<dbReference type="Pfam" id="PF01648">
    <property type="entry name" value="ACPS"/>
    <property type="match status" value="1"/>
</dbReference>
<feature type="binding site" evidence="11">
    <location>
        <position position="58"/>
    </location>
    <ligand>
        <name>Mg(2+)</name>
        <dbReference type="ChEBI" id="CHEBI:18420"/>
    </ligand>
</feature>
<dbReference type="NCBIfam" id="TIGR00516">
    <property type="entry name" value="acpS"/>
    <property type="match status" value="1"/>
</dbReference>
<dbReference type="OrthoDB" id="517356at2"/>
<dbReference type="Gene3D" id="3.90.470.20">
    <property type="entry name" value="4'-phosphopantetheinyl transferase domain"/>
    <property type="match status" value="1"/>
</dbReference>
<gene>
    <name evidence="11" type="primary">acpS</name>
    <name evidence="13" type="ORF">FQV32_01525</name>
</gene>
<keyword evidence="2 11" id="KW-0444">Lipid biosynthesis</keyword>
<keyword evidence="8 11" id="KW-0275">Fatty acid biosynthesis</keyword>
<evidence type="ECO:0000313" key="14">
    <source>
        <dbReference type="Proteomes" id="UP000326914"/>
    </source>
</evidence>
<comment type="function">
    <text evidence="10">Transfers the 4'-phosphopantetheine moiety from coenzyme A to the 'Ser-36' of acyl-carrier-protein.</text>
</comment>
<evidence type="ECO:0000256" key="11">
    <source>
        <dbReference type="HAMAP-Rule" id="MF_00101"/>
    </source>
</evidence>
<proteinExistence type="inferred from homology"/>
<keyword evidence="5 11" id="KW-0276">Fatty acid metabolism</keyword>
<evidence type="ECO:0000256" key="8">
    <source>
        <dbReference type="ARBA" id="ARBA00023160"/>
    </source>
</evidence>
<feature type="binding site" evidence="11">
    <location>
        <position position="9"/>
    </location>
    <ligand>
        <name>Mg(2+)</name>
        <dbReference type="ChEBI" id="CHEBI:18420"/>
    </ligand>
</feature>
<dbReference type="Proteomes" id="UP000326914">
    <property type="component" value="Chromosome"/>
</dbReference>
<dbReference type="FunFam" id="3.90.470.20:FF:000001">
    <property type="entry name" value="Holo-[acyl-carrier-protein] synthase"/>
    <property type="match status" value="1"/>
</dbReference>
<evidence type="ECO:0000256" key="5">
    <source>
        <dbReference type="ARBA" id="ARBA00022832"/>
    </source>
</evidence>
<dbReference type="RefSeq" id="WP_158346288.1">
    <property type="nucleotide sequence ID" value="NZ_CP042426.1"/>
</dbReference>
<accession>A0A5J6ZD39</accession>
<dbReference type="InterPro" id="IPR037143">
    <property type="entry name" value="4-PPantetheinyl_Trfase_dom_sf"/>
</dbReference>
<evidence type="ECO:0000256" key="9">
    <source>
        <dbReference type="ARBA" id="ARBA00050875"/>
    </source>
</evidence>
<dbReference type="SUPFAM" id="SSF56214">
    <property type="entry name" value="4'-phosphopantetheinyl transferase"/>
    <property type="match status" value="1"/>
</dbReference>
<reference evidence="13 14" key="1">
    <citation type="submission" date="2019-07" db="EMBL/GenBank/DDBJ databases">
        <title>Buchnera limit thermal tolerance of host aphids.</title>
        <authorList>
            <person name="Zhang B."/>
            <person name="Moran N."/>
        </authorList>
    </citation>
    <scope>NUCLEOTIDE SEQUENCE [LARGE SCALE GENOMIC DNA]</scope>
    <source>
        <strain evidence="13 14">Ago-UT1</strain>
    </source>
</reference>
<evidence type="ECO:0000256" key="4">
    <source>
        <dbReference type="ARBA" id="ARBA00022723"/>
    </source>
</evidence>
<comment type="function">
    <text evidence="11">Transfers the 4'-phosphopantetheine moiety from coenzyme A to a Ser of acyl-carrier-protein.</text>
</comment>
<dbReference type="AlphaFoldDB" id="A0A5J6ZD39"/>
<comment type="subcellular location">
    <subcellularLocation>
        <location evidence="11">Cytoplasm</location>
    </subcellularLocation>
</comment>
<dbReference type="InterPro" id="IPR008278">
    <property type="entry name" value="4-PPantetheinyl_Trfase_dom"/>
</dbReference>
<dbReference type="NCBIfam" id="TIGR00556">
    <property type="entry name" value="pantethn_trn"/>
    <property type="match status" value="1"/>
</dbReference>
<dbReference type="EC" id="2.7.8.7" evidence="11"/>
<keyword evidence="1 11" id="KW-0963">Cytoplasm</keyword>
<evidence type="ECO:0000256" key="3">
    <source>
        <dbReference type="ARBA" id="ARBA00022679"/>
    </source>
</evidence>
<dbReference type="GO" id="GO:0008897">
    <property type="term" value="F:holo-[acyl-carrier-protein] synthase activity"/>
    <property type="evidence" value="ECO:0007669"/>
    <property type="project" value="UniProtKB-UniRule"/>
</dbReference>
<evidence type="ECO:0000256" key="1">
    <source>
        <dbReference type="ARBA" id="ARBA00022490"/>
    </source>
</evidence>
<feature type="domain" description="4'-phosphopantetheinyl transferase" evidence="12">
    <location>
        <begin position="5"/>
        <end position="121"/>
    </location>
</feature>
<protein>
    <recommendedName>
        <fullName evidence="11">Holo-[acyl-carrier-protein] synthase</fullName>
        <shortName evidence="11">Holo-ACP synthase</shortName>
        <ecNumber evidence="11">2.7.8.7</ecNumber>
    </recommendedName>
    <alternativeName>
        <fullName evidence="11">4'-phosphopantetheinyl transferase AcpS</fullName>
    </alternativeName>
</protein>
<evidence type="ECO:0000259" key="12">
    <source>
        <dbReference type="Pfam" id="PF01648"/>
    </source>
</evidence>
<dbReference type="InterPro" id="IPR002582">
    <property type="entry name" value="ACPS"/>
</dbReference>
<comment type="similarity">
    <text evidence="11">Belongs to the P-Pant transferase superfamily. AcpS family.</text>
</comment>
<keyword evidence="4 11" id="KW-0479">Metal-binding</keyword>
<evidence type="ECO:0000256" key="10">
    <source>
        <dbReference type="ARBA" id="ARBA00054726"/>
    </source>
</evidence>
<dbReference type="InterPro" id="IPR004568">
    <property type="entry name" value="Ppantetheine-prot_Trfase_dom"/>
</dbReference>
<dbReference type="HAMAP" id="MF_00101">
    <property type="entry name" value="AcpS"/>
    <property type="match status" value="1"/>
</dbReference>
<keyword evidence="7 11" id="KW-0443">Lipid metabolism</keyword>
<evidence type="ECO:0000256" key="2">
    <source>
        <dbReference type="ARBA" id="ARBA00022516"/>
    </source>
</evidence>
<dbReference type="GO" id="GO:0000287">
    <property type="term" value="F:magnesium ion binding"/>
    <property type="evidence" value="ECO:0007669"/>
    <property type="project" value="UniProtKB-UniRule"/>
</dbReference>
<keyword evidence="6 11" id="KW-0460">Magnesium</keyword>
<sequence length="126" mass="14446">MSIIGIGTDIIEIDRIKKIFFRFGNKLAKKILSVKEWEEYKRSLNKINFIAKKFVAKEAAAKALGTGINNGINFNQIEIYHNSLGKPNFRFLKNALKKFKEKKCKFAHVSISDQKSYAHAIVILEN</sequence>
<comment type="cofactor">
    <cofactor evidence="11">
        <name>Mg(2+)</name>
        <dbReference type="ChEBI" id="CHEBI:18420"/>
    </cofactor>
</comment>
<keyword evidence="3 11" id="KW-0808">Transferase</keyword>
<evidence type="ECO:0000256" key="7">
    <source>
        <dbReference type="ARBA" id="ARBA00023098"/>
    </source>
</evidence>
<evidence type="ECO:0000256" key="6">
    <source>
        <dbReference type="ARBA" id="ARBA00022842"/>
    </source>
</evidence>
<name>A0A5J6ZD39_9GAMM</name>
<dbReference type="GO" id="GO:0005737">
    <property type="term" value="C:cytoplasm"/>
    <property type="evidence" value="ECO:0007669"/>
    <property type="project" value="UniProtKB-SubCell"/>
</dbReference>
<dbReference type="GO" id="GO:0006633">
    <property type="term" value="P:fatty acid biosynthetic process"/>
    <property type="evidence" value="ECO:0007669"/>
    <property type="project" value="UniProtKB-UniRule"/>
</dbReference>
<dbReference type="EMBL" id="CP042426">
    <property type="protein sequence ID" value="QFQ32091.1"/>
    <property type="molecule type" value="Genomic_DNA"/>
</dbReference>